<keyword evidence="1" id="KW-0472">Membrane</keyword>
<dbReference type="AlphaFoldDB" id="A0A7J4JUU7"/>
<comment type="caution">
    <text evidence="2">The sequence shown here is derived from an EMBL/GenBank/DDBJ whole genome shotgun (WGS) entry which is preliminary data.</text>
</comment>
<keyword evidence="1" id="KW-0812">Transmembrane</keyword>
<organism evidence="2 3">
    <name type="scientific">Candidatus Iainarchaeum sp</name>
    <dbReference type="NCBI Taxonomy" id="3101447"/>
    <lineage>
        <taxon>Archaea</taxon>
        <taxon>Candidatus Iainarchaeota</taxon>
        <taxon>Candidatus Iainarchaeia</taxon>
        <taxon>Candidatus Iainarchaeales</taxon>
        <taxon>Candidatus Iainarchaeaceae</taxon>
        <taxon>Candidatus Iainarchaeum</taxon>
    </lineage>
</organism>
<dbReference type="EMBL" id="DUFW01000042">
    <property type="protein sequence ID" value="HIH21553.1"/>
    <property type="molecule type" value="Genomic_DNA"/>
</dbReference>
<sequence length="207" mass="23405">MKTNQGMQNKAGKENSFYLQKSKRLYRRLLPHKSKKANAGRKPRARVFKAKASNLIKKPWKGGLFLEKKVCLNKGICISEKSLIAIVFAAIVIIAVGASYAVTTEKNSPGYDTGPLKQFLQSFDKFTIAIVLIIGAFILWISARAYQKTQSQKFMLIMFAFALLVLEWVLKLIDRYYIPGQLLVDPVENLIELVVVAFLALGIFFRK</sequence>
<gene>
    <name evidence="2" type="ORF">HA222_02740</name>
</gene>
<accession>A0A7J4JUU7</accession>
<feature type="transmembrane region" description="Helical" evidence="1">
    <location>
        <begin position="123"/>
        <end position="142"/>
    </location>
</feature>
<dbReference type="Proteomes" id="UP000590964">
    <property type="component" value="Unassembled WGS sequence"/>
</dbReference>
<feature type="transmembrane region" description="Helical" evidence="1">
    <location>
        <begin position="154"/>
        <end position="170"/>
    </location>
</feature>
<protein>
    <submittedName>
        <fullName evidence="2">Uncharacterized protein</fullName>
    </submittedName>
</protein>
<evidence type="ECO:0000313" key="3">
    <source>
        <dbReference type="Proteomes" id="UP000590964"/>
    </source>
</evidence>
<evidence type="ECO:0000256" key="1">
    <source>
        <dbReference type="SAM" id="Phobius"/>
    </source>
</evidence>
<proteinExistence type="predicted"/>
<keyword evidence="1" id="KW-1133">Transmembrane helix</keyword>
<name>A0A7J4JUU7_9ARCH</name>
<evidence type="ECO:0000313" key="2">
    <source>
        <dbReference type="EMBL" id="HIH21553.1"/>
    </source>
</evidence>
<reference evidence="3" key="1">
    <citation type="journal article" date="2020" name="bioRxiv">
        <title>A rank-normalized archaeal taxonomy based on genome phylogeny resolves widespread incomplete and uneven classifications.</title>
        <authorList>
            <person name="Rinke C."/>
            <person name="Chuvochina M."/>
            <person name="Mussig A.J."/>
            <person name="Chaumeil P.-A."/>
            <person name="Waite D.W."/>
            <person name="Whitman W.B."/>
            <person name="Parks D.H."/>
            <person name="Hugenholtz P."/>
        </authorList>
    </citation>
    <scope>NUCLEOTIDE SEQUENCE [LARGE SCALE GENOMIC DNA]</scope>
</reference>
<feature type="transmembrane region" description="Helical" evidence="1">
    <location>
        <begin position="83"/>
        <end position="103"/>
    </location>
</feature>
<feature type="transmembrane region" description="Helical" evidence="1">
    <location>
        <begin position="190"/>
        <end position="206"/>
    </location>
</feature>